<evidence type="ECO:0000256" key="2">
    <source>
        <dbReference type="ARBA" id="ARBA00022517"/>
    </source>
</evidence>
<dbReference type="Gene3D" id="2.40.30.60">
    <property type="entry name" value="RimM"/>
    <property type="match status" value="1"/>
</dbReference>
<evidence type="ECO:0000256" key="1">
    <source>
        <dbReference type="ARBA" id="ARBA00022490"/>
    </source>
</evidence>
<dbReference type="Gene3D" id="2.30.30.240">
    <property type="entry name" value="PRC-barrel domain"/>
    <property type="match status" value="1"/>
</dbReference>
<dbReference type="NCBIfam" id="TIGR02273">
    <property type="entry name" value="16S_RimM"/>
    <property type="match status" value="1"/>
</dbReference>
<dbReference type="PANTHER" id="PTHR33692">
    <property type="entry name" value="RIBOSOME MATURATION FACTOR RIMM"/>
    <property type="match status" value="1"/>
</dbReference>
<dbReference type="HAMAP" id="MF_00014">
    <property type="entry name" value="Ribosome_mat_RimM"/>
    <property type="match status" value="1"/>
</dbReference>
<dbReference type="SUPFAM" id="SSF50447">
    <property type="entry name" value="Translation proteins"/>
    <property type="match status" value="1"/>
</dbReference>
<dbReference type="Pfam" id="PF01782">
    <property type="entry name" value="RimM"/>
    <property type="match status" value="1"/>
</dbReference>
<reference evidence="7" key="1">
    <citation type="submission" date="2018-06" db="EMBL/GenBank/DDBJ databases">
        <authorList>
            <person name="Zhirakovskaya E."/>
        </authorList>
    </citation>
    <scope>NUCLEOTIDE SEQUENCE</scope>
</reference>
<sequence>MLRLKPPLNKLPVMADKNAKKRNVLLGRIGAAHGLAGEVRITSFTDNPLDIADYSPLLTSREGLDLSIVKARLAKNVLIARLAGIDDRDKAESLNGVELFAPRSALGQPDDEDEFLHADLIGLTARLENGEIVGQVIAVPNYGAADLLEIAPSGGASMLIPFTHAVVPEIHVAQGYLIVCPPEEIKGEEGR</sequence>
<gene>
    <name evidence="7" type="ORF">MNBD_ALPHA12-205</name>
</gene>
<name>A0A3B0UMK8_9ZZZZ</name>
<evidence type="ECO:0000256" key="3">
    <source>
        <dbReference type="ARBA" id="ARBA00022552"/>
    </source>
</evidence>
<keyword evidence="2" id="KW-0690">Ribosome biogenesis</keyword>
<keyword evidence="1" id="KW-0963">Cytoplasm</keyword>
<proteinExistence type="inferred from homology"/>
<organism evidence="7">
    <name type="scientific">hydrothermal vent metagenome</name>
    <dbReference type="NCBI Taxonomy" id="652676"/>
    <lineage>
        <taxon>unclassified sequences</taxon>
        <taxon>metagenomes</taxon>
        <taxon>ecological metagenomes</taxon>
    </lineage>
</organism>
<evidence type="ECO:0000259" key="5">
    <source>
        <dbReference type="Pfam" id="PF01782"/>
    </source>
</evidence>
<dbReference type="PANTHER" id="PTHR33692:SF1">
    <property type="entry name" value="RIBOSOME MATURATION FACTOR RIMM"/>
    <property type="match status" value="1"/>
</dbReference>
<dbReference type="SUPFAM" id="SSF50346">
    <property type="entry name" value="PRC-barrel domain"/>
    <property type="match status" value="1"/>
</dbReference>
<keyword evidence="3" id="KW-0698">rRNA processing</keyword>
<dbReference type="InterPro" id="IPR011961">
    <property type="entry name" value="RimM"/>
</dbReference>
<feature type="domain" description="RimM N-terminal" evidence="5">
    <location>
        <begin position="26"/>
        <end position="104"/>
    </location>
</feature>
<dbReference type="GO" id="GO:0043022">
    <property type="term" value="F:ribosome binding"/>
    <property type="evidence" value="ECO:0007669"/>
    <property type="project" value="InterPro"/>
</dbReference>
<dbReference type="GO" id="GO:0005840">
    <property type="term" value="C:ribosome"/>
    <property type="evidence" value="ECO:0007669"/>
    <property type="project" value="InterPro"/>
</dbReference>
<dbReference type="InterPro" id="IPR056792">
    <property type="entry name" value="PRC_RimM"/>
</dbReference>
<evidence type="ECO:0000256" key="4">
    <source>
        <dbReference type="ARBA" id="ARBA00023186"/>
    </source>
</evidence>
<dbReference type="Pfam" id="PF24986">
    <property type="entry name" value="PRC_RimM"/>
    <property type="match status" value="1"/>
</dbReference>
<protein>
    <submittedName>
        <fullName evidence="7">Uncharacterized protein</fullName>
    </submittedName>
</protein>
<dbReference type="AlphaFoldDB" id="A0A3B0UMK8"/>
<dbReference type="InterPro" id="IPR011033">
    <property type="entry name" value="PRC_barrel-like_sf"/>
</dbReference>
<dbReference type="InterPro" id="IPR009000">
    <property type="entry name" value="Transl_B-barrel_sf"/>
</dbReference>
<keyword evidence="4" id="KW-0143">Chaperone</keyword>
<feature type="domain" description="Ribosome maturation factor RimM PRC barrel" evidence="6">
    <location>
        <begin position="118"/>
        <end position="185"/>
    </location>
</feature>
<evidence type="ECO:0000259" key="6">
    <source>
        <dbReference type="Pfam" id="PF24986"/>
    </source>
</evidence>
<dbReference type="GO" id="GO:0006364">
    <property type="term" value="P:rRNA processing"/>
    <property type="evidence" value="ECO:0007669"/>
    <property type="project" value="UniProtKB-KW"/>
</dbReference>
<accession>A0A3B0UMK8</accession>
<dbReference type="EMBL" id="UOEO01000148">
    <property type="protein sequence ID" value="VAW20826.1"/>
    <property type="molecule type" value="Genomic_DNA"/>
</dbReference>
<evidence type="ECO:0000313" key="7">
    <source>
        <dbReference type="EMBL" id="VAW20826.1"/>
    </source>
</evidence>
<dbReference type="InterPro" id="IPR002676">
    <property type="entry name" value="RimM_N"/>
</dbReference>
<dbReference type="InterPro" id="IPR036976">
    <property type="entry name" value="RimM_N_sf"/>
</dbReference>